<feature type="compositionally biased region" description="Acidic residues" evidence="1">
    <location>
        <begin position="38"/>
        <end position="48"/>
    </location>
</feature>
<evidence type="ECO:0000313" key="3">
    <source>
        <dbReference type="Proteomes" id="UP000253495"/>
    </source>
</evidence>
<gene>
    <name evidence="2" type="ORF">DFQ14_102244</name>
</gene>
<keyword evidence="3" id="KW-1185">Reference proteome</keyword>
<feature type="region of interest" description="Disordered" evidence="1">
    <location>
        <begin position="1"/>
        <end position="61"/>
    </location>
</feature>
<evidence type="ECO:0000313" key="2">
    <source>
        <dbReference type="EMBL" id="RCW45942.1"/>
    </source>
</evidence>
<dbReference type="Proteomes" id="UP000253495">
    <property type="component" value="Unassembled WGS sequence"/>
</dbReference>
<feature type="compositionally biased region" description="Basic and acidic residues" evidence="1">
    <location>
        <begin position="1"/>
        <end position="12"/>
    </location>
</feature>
<dbReference type="EMBL" id="QPJC01000002">
    <property type="protein sequence ID" value="RCW45942.1"/>
    <property type="molecule type" value="Genomic_DNA"/>
</dbReference>
<protein>
    <submittedName>
        <fullName evidence="2">Uncharacterized protein</fullName>
    </submittedName>
</protein>
<accession>A0A368VYP0</accession>
<evidence type="ECO:0000256" key="1">
    <source>
        <dbReference type="SAM" id="MobiDB-lite"/>
    </source>
</evidence>
<name>A0A368VYP0_9ACTN</name>
<dbReference type="AlphaFoldDB" id="A0A368VYP0"/>
<proteinExistence type="predicted"/>
<organism evidence="2 3">
    <name type="scientific">Halopolyspora algeriensis</name>
    <dbReference type="NCBI Taxonomy" id="1500506"/>
    <lineage>
        <taxon>Bacteria</taxon>
        <taxon>Bacillati</taxon>
        <taxon>Actinomycetota</taxon>
        <taxon>Actinomycetes</taxon>
        <taxon>Actinomycetes incertae sedis</taxon>
        <taxon>Halopolyspora</taxon>
    </lineage>
</organism>
<sequence>MSERDRKQRFPVEDEPDFAEEHTRSTYAEENAESPGMSEDEAVPEDENTGGQTTKEPKRPL</sequence>
<comment type="caution">
    <text evidence="2">The sequence shown here is derived from an EMBL/GenBank/DDBJ whole genome shotgun (WGS) entry which is preliminary data.</text>
</comment>
<reference evidence="2 3" key="1">
    <citation type="submission" date="2018-07" db="EMBL/GenBank/DDBJ databases">
        <title>Genomic Encyclopedia of Type Strains, Phase III (KMG-III): the genomes of soil and plant-associated and newly described type strains.</title>
        <authorList>
            <person name="Whitman W."/>
        </authorList>
    </citation>
    <scope>NUCLEOTIDE SEQUENCE [LARGE SCALE GENOMIC DNA]</scope>
    <source>
        <strain evidence="2 3">CECT 8575</strain>
    </source>
</reference>
<dbReference type="RefSeq" id="WP_114452118.1">
    <property type="nucleotide sequence ID" value="NZ_QPJC01000002.1"/>
</dbReference>